<dbReference type="InterPro" id="IPR011051">
    <property type="entry name" value="RmlC_Cupin_sf"/>
</dbReference>
<dbReference type="Proteomes" id="UP000217736">
    <property type="component" value="Chromosome"/>
</dbReference>
<keyword evidence="2" id="KW-1185">Reference proteome</keyword>
<gene>
    <name evidence="1" type="ORF">MSG_03209</name>
</gene>
<evidence type="ECO:0000313" key="2">
    <source>
        <dbReference type="Proteomes" id="UP000217736"/>
    </source>
</evidence>
<name>A0A1Z4EK44_9MYCO</name>
<dbReference type="RefSeq" id="WP_096441077.1">
    <property type="nucleotide sequence ID" value="NZ_AP018164.1"/>
</dbReference>
<evidence type="ECO:0000313" key="1">
    <source>
        <dbReference type="EMBL" id="BAX93347.1"/>
    </source>
</evidence>
<proteinExistence type="predicted"/>
<dbReference type="OrthoDB" id="4733157at2"/>
<dbReference type="SUPFAM" id="SSF51182">
    <property type="entry name" value="RmlC-like cupins"/>
    <property type="match status" value="2"/>
</dbReference>
<accession>A0A1Z4EK44</accession>
<dbReference type="InterPro" id="IPR014710">
    <property type="entry name" value="RmlC-like_jellyroll"/>
</dbReference>
<dbReference type="Gene3D" id="2.60.120.10">
    <property type="entry name" value="Jelly Rolls"/>
    <property type="match status" value="1"/>
</dbReference>
<protein>
    <submittedName>
        <fullName evidence="1">Uncharacterized protein</fullName>
    </submittedName>
</protein>
<dbReference type="EMBL" id="AP018164">
    <property type="protein sequence ID" value="BAX93347.1"/>
    <property type="molecule type" value="Genomic_DNA"/>
</dbReference>
<organism evidence="1 2">
    <name type="scientific">Mycobacterium shigaense</name>
    <dbReference type="NCBI Taxonomy" id="722731"/>
    <lineage>
        <taxon>Bacteria</taxon>
        <taxon>Bacillati</taxon>
        <taxon>Actinomycetota</taxon>
        <taxon>Actinomycetes</taxon>
        <taxon>Mycobacteriales</taxon>
        <taxon>Mycobacteriaceae</taxon>
        <taxon>Mycobacterium</taxon>
        <taxon>Mycobacterium simiae complex</taxon>
    </lineage>
</organism>
<dbReference type="AlphaFoldDB" id="A0A1Z4EK44"/>
<sequence length="233" mass="25130">MTIVDRGSDFGVDWVDVTIEPHHVEQFGDADVRIYEATIPPGGATLFHRHTFDTLYVVTAGGRFRSEEPGHQNPGTRPGRSTPLLRQLWWLLARKLGGGWISMPTGTLIAQPHRTHPLIHRVVGDPGNAAPIRMLGVELHRDRPTSGALPSAPGIRVQNPGHRWPAYRLTAPAGGRPLEVELAGGGVLVVVAGEASVENGGHVHDVRPGQAVRLPLGRNAIRSDQLDAVLVPL</sequence>
<dbReference type="KEGG" id="mshg:MSG_03209"/>
<reference evidence="2" key="1">
    <citation type="submission" date="2017-06" db="EMBL/GenBank/DDBJ databases">
        <title>Complete Genome Sequence of Mycobacterium shigaense.</title>
        <authorList>
            <person name="Fukano H."/>
            <person name="Yoshida M."/>
            <person name="Kazumi Y."/>
            <person name="Ogura Y."/>
            <person name="Mitarai S."/>
            <person name="Hayashi T."/>
            <person name="Hoshino Y."/>
        </authorList>
    </citation>
    <scope>NUCLEOTIDE SEQUENCE [LARGE SCALE GENOMIC DNA]</scope>
    <source>
        <strain evidence="2">UN-152</strain>
    </source>
</reference>